<dbReference type="AlphaFoldDB" id="A0A0F9B0Y1"/>
<gene>
    <name evidence="1" type="ORF">LCGC14_2586180</name>
</gene>
<comment type="caution">
    <text evidence="1">The sequence shown here is derived from an EMBL/GenBank/DDBJ whole genome shotgun (WGS) entry which is preliminary data.</text>
</comment>
<organism evidence="1">
    <name type="scientific">marine sediment metagenome</name>
    <dbReference type="NCBI Taxonomy" id="412755"/>
    <lineage>
        <taxon>unclassified sequences</taxon>
        <taxon>metagenomes</taxon>
        <taxon>ecological metagenomes</taxon>
    </lineage>
</organism>
<name>A0A0F9B0Y1_9ZZZZ</name>
<protein>
    <submittedName>
        <fullName evidence="1">Uncharacterized protein</fullName>
    </submittedName>
</protein>
<proteinExistence type="predicted"/>
<dbReference type="EMBL" id="LAZR01043299">
    <property type="protein sequence ID" value="KKL07422.1"/>
    <property type="molecule type" value="Genomic_DNA"/>
</dbReference>
<evidence type="ECO:0000313" key="1">
    <source>
        <dbReference type="EMBL" id="KKL07422.1"/>
    </source>
</evidence>
<sequence>MTAFTVCFRRVIDTADPFANSPMVNKNTVVKVLADWGRKACAEIEHLGAYAQHLPNCVLNHSTGKMCKPYCSCGFDQVPKD</sequence>
<accession>A0A0F9B0Y1</accession>
<reference evidence="1" key="1">
    <citation type="journal article" date="2015" name="Nature">
        <title>Complex archaea that bridge the gap between prokaryotes and eukaryotes.</title>
        <authorList>
            <person name="Spang A."/>
            <person name="Saw J.H."/>
            <person name="Jorgensen S.L."/>
            <person name="Zaremba-Niedzwiedzka K."/>
            <person name="Martijn J."/>
            <person name="Lind A.E."/>
            <person name="van Eijk R."/>
            <person name="Schleper C."/>
            <person name="Guy L."/>
            <person name="Ettema T.J."/>
        </authorList>
    </citation>
    <scope>NUCLEOTIDE SEQUENCE</scope>
</reference>